<dbReference type="GO" id="GO:0007018">
    <property type="term" value="P:microtubule-based movement"/>
    <property type="evidence" value="ECO:0007669"/>
    <property type="project" value="InterPro"/>
</dbReference>
<keyword evidence="5" id="KW-1185">Reference proteome</keyword>
<dbReference type="GO" id="GO:0005524">
    <property type="term" value="F:ATP binding"/>
    <property type="evidence" value="ECO:0007669"/>
    <property type="project" value="InterPro"/>
</dbReference>
<dbReference type="GO" id="GO:0003777">
    <property type="term" value="F:microtubule motor activity"/>
    <property type="evidence" value="ECO:0007669"/>
    <property type="project" value="InterPro"/>
</dbReference>
<evidence type="ECO:0000259" key="3">
    <source>
        <dbReference type="PROSITE" id="PS50067"/>
    </source>
</evidence>
<evidence type="ECO:0000256" key="2">
    <source>
        <dbReference type="SAM" id="MobiDB-lite"/>
    </source>
</evidence>
<comment type="similarity">
    <text evidence="1">Belongs to the TRAFAC class myosin-kinesin ATPase superfamily. Kinesin family.</text>
</comment>
<dbReference type="STRING" id="62062.ENSHHUP00000023032"/>
<evidence type="ECO:0000313" key="4">
    <source>
        <dbReference type="Ensembl" id="ENSHHUP00000023032.1"/>
    </source>
</evidence>
<reference evidence="5" key="1">
    <citation type="submission" date="2018-06" db="EMBL/GenBank/DDBJ databases">
        <title>Genome assembly of Danube salmon.</title>
        <authorList>
            <person name="Macqueen D.J."/>
            <person name="Gundappa M.K."/>
        </authorList>
    </citation>
    <scope>NUCLEOTIDE SEQUENCE [LARGE SCALE GENOMIC DNA]</scope>
</reference>
<protein>
    <recommendedName>
        <fullName evidence="3">Kinesin motor domain-containing protein</fullName>
    </recommendedName>
</protein>
<proteinExistence type="inferred from homology"/>
<dbReference type="InterPro" id="IPR001752">
    <property type="entry name" value="Kinesin_motor_dom"/>
</dbReference>
<dbReference type="Proteomes" id="UP000314982">
    <property type="component" value="Unassembled WGS sequence"/>
</dbReference>
<evidence type="ECO:0000313" key="5">
    <source>
        <dbReference type="Proteomes" id="UP000314982"/>
    </source>
</evidence>
<reference evidence="4" key="3">
    <citation type="submission" date="2025-09" db="UniProtKB">
        <authorList>
            <consortium name="Ensembl"/>
        </authorList>
    </citation>
    <scope>IDENTIFICATION</scope>
</reference>
<dbReference type="AlphaFoldDB" id="A0A4W5LB26"/>
<dbReference type="PROSITE" id="PS50067">
    <property type="entry name" value="KINESIN_MOTOR_2"/>
    <property type="match status" value="1"/>
</dbReference>
<feature type="domain" description="Kinesin motor" evidence="3">
    <location>
        <begin position="1"/>
        <end position="20"/>
    </location>
</feature>
<accession>A0A4W5LB26</accession>
<reference evidence="4" key="2">
    <citation type="submission" date="2025-08" db="UniProtKB">
        <authorList>
            <consortium name="Ensembl"/>
        </authorList>
    </citation>
    <scope>IDENTIFICATION</scope>
</reference>
<organism evidence="4 5">
    <name type="scientific">Hucho hucho</name>
    <name type="common">huchen</name>
    <dbReference type="NCBI Taxonomy" id="62062"/>
    <lineage>
        <taxon>Eukaryota</taxon>
        <taxon>Metazoa</taxon>
        <taxon>Chordata</taxon>
        <taxon>Craniata</taxon>
        <taxon>Vertebrata</taxon>
        <taxon>Euteleostomi</taxon>
        <taxon>Actinopterygii</taxon>
        <taxon>Neopterygii</taxon>
        <taxon>Teleostei</taxon>
        <taxon>Protacanthopterygii</taxon>
        <taxon>Salmoniformes</taxon>
        <taxon>Salmonidae</taxon>
        <taxon>Salmoninae</taxon>
        <taxon>Hucho</taxon>
    </lineage>
</organism>
<dbReference type="Ensembl" id="ENSHHUT00000023897.1">
    <property type="protein sequence ID" value="ENSHHUP00000023032.1"/>
    <property type="gene ID" value="ENSHHUG00000014430.1"/>
</dbReference>
<name>A0A4W5LB26_9TELE</name>
<comment type="caution">
    <text evidence="1">Lacks conserved residue(s) required for the propagation of feature annotation.</text>
</comment>
<evidence type="ECO:0000256" key="1">
    <source>
        <dbReference type="PROSITE-ProRule" id="PRU00283"/>
    </source>
</evidence>
<sequence length="83" mass="9104">MASCENTLNTLRYANRVKEFGISPSDIPFSQQQGGGGGSRAELSPTNTYEYDDFPTSPTRSLLSTNLLPTALHLLHSYVCDLH</sequence>
<dbReference type="GO" id="GO:0008017">
    <property type="term" value="F:microtubule binding"/>
    <property type="evidence" value="ECO:0007669"/>
    <property type="project" value="InterPro"/>
</dbReference>
<feature type="region of interest" description="Disordered" evidence="2">
    <location>
        <begin position="24"/>
        <end position="52"/>
    </location>
</feature>